<dbReference type="AlphaFoldDB" id="A0A804PB24"/>
<dbReference type="InterPro" id="IPR001005">
    <property type="entry name" value="SANT/Myb"/>
</dbReference>
<evidence type="ECO:0000313" key="6">
    <source>
        <dbReference type="Proteomes" id="UP000007305"/>
    </source>
</evidence>
<feature type="region of interest" description="Disordered" evidence="2">
    <location>
        <begin position="195"/>
        <end position="218"/>
    </location>
</feature>
<dbReference type="PROSITE" id="PS51294">
    <property type="entry name" value="HTH_MYB"/>
    <property type="match status" value="1"/>
</dbReference>
<dbReference type="PANTHER" id="PTHR47122">
    <property type="entry name" value="MYB-LIKE DNA-BINDING DOMAIN CONTAINING PROTEIN, EXPRESSED"/>
    <property type="match status" value="1"/>
</dbReference>
<dbReference type="InterPro" id="IPR017930">
    <property type="entry name" value="Myb_dom"/>
</dbReference>
<gene>
    <name evidence="5" type="primary">LOC100382037</name>
</gene>
<dbReference type="CDD" id="cd11660">
    <property type="entry name" value="SANT_TRF"/>
    <property type="match status" value="1"/>
</dbReference>
<dbReference type="Proteomes" id="UP000007305">
    <property type="component" value="Chromosome 5"/>
</dbReference>
<keyword evidence="6" id="KW-1185">Reference proteome</keyword>
<keyword evidence="1" id="KW-0238">DNA-binding</keyword>
<dbReference type="InterPro" id="IPR009057">
    <property type="entry name" value="Homeodomain-like_sf"/>
</dbReference>
<sequence>MEPAPTEQDYGFLGDLQLSTTIDSPHILQIDNRGVRDEHTVMILQLLEGPQDETNLDDWLSGDLHPSPLLETNAHYQPRCRKSGRRGARRRRTSPWDPMFFERPVSREYSTAKGRKNNSRWTSKEVERLARGVSRFGVGQWTLLKQEFFKSSIRTAVNLKDKWRNLLKGYQLLQLKACRYYSPESKKNAVRSFSKIRNGGAKLPTGQGQFGKESSSRM</sequence>
<evidence type="ECO:0000259" key="3">
    <source>
        <dbReference type="PROSITE" id="PS50090"/>
    </source>
</evidence>
<dbReference type="Pfam" id="PF00249">
    <property type="entry name" value="Myb_DNA-binding"/>
    <property type="match status" value="1"/>
</dbReference>
<dbReference type="SMART" id="SM00717">
    <property type="entry name" value="SANT"/>
    <property type="match status" value="1"/>
</dbReference>
<evidence type="ECO:0000256" key="1">
    <source>
        <dbReference type="ARBA" id="ARBA00023125"/>
    </source>
</evidence>
<dbReference type="GO" id="GO:0003677">
    <property type="term" value="F:DNA binding"/>
    <property type="evidence" value="ECO:0007669"/>
    <property type="project" value="UniProtKB-KW"/>
</dbReference>
<dbReference type="PANTHER" id="PTHR47122:SF14">
    <property type="entry name" value="MYB-LIKE DNA-BINDING DOMAIN CONTAINING PROTEIN, EXPRESSED"/>
    <property type="match status" value="1"/>
</dbReference>
<proteinExistence type="predicted"/>
<reference evidence="5" key="3">
    <citation type="submission" date="2021-05" db="UniProtKB">
        <authorList>
            <consortium name="EnsemblPlants"/>
        </authorList>
    </citation>
    <scope>IDENTIFICATION</scope>
    <source>
        <strain evidence="5">cv. B73</strain>
    </source>
</reference>
<feature type="domain" description="Myb-like" evidence="3">
    <location>
        <begin position="113"/>
        <end position="167"/>
    </location>
</feature>
<reference evidence="5" key="2">
    <citation type="submission" date="2019-07" db="EMBL/GenBank/DDBJ databases">
        <authorList>
            <person name="Seetharam A."/>
            <person name="Woodhouse M."/>
            <person name="Cannon E."/>
        </authorList>
    </citation>
    <scope>NUCLEOTIDE SEQUENCE [LARGE SCALE GENOMIC DNA]</scope>
    <source>
        <strain evidence="5">cv. B73</strain>
    </source>
</reference>
<dbReference type="Gene3D" id="1.10.246.220">
    <property type="match status" value="1"/>
</dbReference>
<dbReference type="EnsemblPlants" id="Zm00001eb222520_T002">
    <property type="protein sequence ID" value="Zm00001eb222520_P002"/>
    <property type="gene ID" value="Zm00001eb222520"/>
</dbReference>
<dbReference type="InParanoid" id="A0A804PB24"/>
<evidence type="ECO:0000256" key="2">
    <source>
        <dbReference type="SAM" id="MobiDB-lite"/>
    </source>
</evidence>
<evidence type="ECO:0008006" key="7">
    <source>
        <dbReference type="Google" id="ProtNLM"/>
    </source>
</evidence>
<organism evidence="5 6">
    <name type="scientific">Zea mays</name>
    <name type="common">Maize</name>
    <dbReference type="NCBI Taxonomy" id="4577"/>
    <lineage>
        <taxon>Eukaryota</taxon>
        <taxon>Viridiplantae</taxon>
        <taxon>Streptophyta</taxon>
        <taxon>Embryophyta</taxon>
        <taxon>Tracheophyta</taxon>
        <taxon>Spermatophyta</taxon>
        <taxon>Magnoliopsida</taxon>
        <taxon>Liliopsida</taxon>
        <taxon>Poales</taxon>
        <taxon>Poaceae</taxon>
        <taxon>PACMAD clade</taxon>
        <taxon>Panicoideae</taxon>
        <taxon>Andropogonodae</taxon>
        <taxon>Andropogoneae</taxon>
        <taxon>Tripsacinae</taxon>
        <taxon>Zea</taxon>
    </lineage>
</organism>
<reference evidence="6" key="1">
    <citation type="journal article" date="2009" name="Science">
        <title>The B73 maize genome: complexity, diversity, and dynamics.</title>
        <authorList>
            <person name="Schnable P.S."/>
            <person name="Ware D."/>
            <person name="Fulton R.S."/>
            <person name="Stein J.C."/>
            <person name="Wei F."/>
            <person name="Pasternak S."/>
            <person name="Liang C."/>
            <person name="Zhang J."/>
            <person name="Fulton L."/>
            <person name="Graves T.A."/>
            <person name="Minx P."/>
            <person name="Reily A.D."/>
            <person name="Courtney L."/>
            <person name="Kruchowski S.S."/>
            <person name="Tomlinson C."/>
            <person name="Strong C."/>
            <person name="Delehaunty K."/>
            <person name="Fronick C."/>
            <person name="Courtney B."/>
            <person name="Rock S.M."/>
            <person name="Belter E."/>
            <person name="Du F."/>
            <person name="Kim K."/>
            <person name="Abbott R.M."/>
            <person name="Cotton M."/>
            <person name="Levy A."/>
            <person name="Marchetto P."/>
            <person name="Ochoa K."/>
            <person name="Jackson S.M."/>
            <person name="Gillam B."/>
            <person name="Chen W."/>
            <person name="Yan L."/>
            <person name="Higginbotham J."/>
            <person name="Cardenas M."/>
            <person name="Waligorski J."/>
            <person name="Applebaum E."/>
            <person name="Phelps L."/>
            <person name="Falcone J."/>
            <person name="Kanchi K."/>
            <person name="Thane T."/>
            <person name="Scimone A."/>
            <person name="Thane N."/>
            <person name="Henke J."/>
            <person name="Wang T."/>
            <person name="Ruppert J."/>
            <person name="Shah N."/>
            <person name="Rotter K."/>
            <person name="Hodges J."/>
            <person name="Ingenthron E."/>
            <person name="Cordes M."/>
            <person name="Kohlberg S."/>
            <person name="Sgro J."/>
            <person name="Delgado B."/>
            <person name="Mead K."/>
            <person name="Chinwalla A."/>
            <person name="Leonard S."/>
            <person name="Crouse K."/>
            <person name="Collura K."/>
            <person name="Kudrna D."/>
            <person name="Currie J."/>
            <person name="He R."/>
            <person name="Angelova A."/>
            <person name="Rajasekar S."/>
            <person name="Mueller T."/>
            <person name="Lomeli R."/>
            <person name="Scara G."/>
            <person name="Ko A."/>
            <person name="Delaney K."/>
            <person name="Wissotski M."/>
            <person name="Lopez G."/>
            <person name="Campos D."/>
            <person name="Braidotti M."/>
            <person name="Ashley E."/>
            <person name="Golser W."/>
            <person name="Kim H."/>
            <person name="Lee S."/>
            <person name="Lin J."/>
            <person name="Dujmic Z."/>
            <person name="Kim W."/>
            <person name="Talag J."/>
            <person name="Zuccolo A."/>
            <person name="Fan C."/>
            <person name="Sebastian A."/>
            <person name="Kramer M."/>
            <person name="Spiegel L."/>
            <person name="Nascimento L."/>
            <person name="Zutavern T."/>
            <person name="Miller B."/>
            <person name="Ambroise C."/>
            <person name="Muller S."/>
            <person name="Spooner W."/>
            <person name="Narechania A."/>
            <person name="Ren L."/>
            <person name="Wei S."/>
            <person name="Kumari S."/>
            <person name="Faga B."/>
            <person name="Levy M.J."/>
            <person name="McMahan L."/>
            <person name="Van Buren P."/>
            <person name="Vaughn M.W."/>
            <person name="Ying K."/>
            <person name="Yeh C.-T."/>
            <person name="Emrich S.J."/>
            <person name="Jia Y."/>
            <person name="Kalyanaraman A."/>
            <person name="Hsia A.-P."/>
            <person name="Barbazuk W.B."/>
            <person name="Baucom R.S."/>
            <person name="Brutnell T.P."/>
            <person name="Carpita N.C."/>
            <person name="Chaparro C."/>
            <person name="Chia J.-M."/>
            <person name="Deragon J.-M."/>
            <person name="Estill J.C."/>
            <person name="Fu Y."/>
            <person name="Jeddeloh J.A."/>
            <person name="Han Y."/>
            <person name="Lee H."/>
            <person name="Li P."/>
            <person name="Lisch D.R."/>
            <person name="Liu S."/>
            <person name="Liu Z."/>
            <person name="Nagel D.H."/>
            <person name="McCann M.C."/>
            <person name="SanMiguel P."/>
            <person name="Myers A.M."/>
            <person name="Nettleton D."/>
            <person name="Nguyen J."/>
            <person name="Penning B.W."/>
            <person name="Ponnala L."/>
            <person name="Schneider K.L."/>
            <person name="Schwartz D.C."/>
            <person name="Sharma A."/>
            <person name="Soderlund C."/>
            <person name="Springer N.M."/>
            <person name="Sun Q."/>
            <person name="Wang H."/>
            <person name="Waterman M."/>
            <person name="Westerman R."/>
            <person name="Wolfgruber T.K."/>
            <person name="Yang L."/>
            <person name="Yu Y."/>
            <person name="Zhang L."/>
            <person name="Zhou S."/>
            <person name="Zhu Q."/>
            <person name="Bennetzen J.L."/>
            <person name="Dawe R.K."/>
            <person name="Jiang J."/>
            <person name="Jiang N."/>
            <person name="Presting G.G."/>
            <person name="Wessler S.R."/>
            <person name="Aluru S."/>
            <person name="Martienssen R.A."/>
            <person name="Clifton S.W."/>
            <person name="McCombie W.R."/>
            <person name="Wing R.A."/>
            <person name="Wilson R.K."/>
        </authorList>
    </citation>
    <scope>NUCLEOTIDE SEQUENCE [LARGE SCALE GENOMIC DNA]</scope>
    <source>
        <strain evidence="6">cv. B73</strain>
    </source>
</reference>
<name>A0A804PB24_MAIZE</name>
<accession>A0A804PB24</accession>
<dbReference type="OrthoDB" id="608866at2759"/>
<evidence type="ECO:0000259" key="4">
    <source>
        <dbReference type="PROSITE" id="PS51294"/>
    </source>
</evidence>
<dbReference type="FunCoup" id="A0A804PB24">
    <property type="interactions" value="16"/>
</dbReference>
<dbReference type="Gramene" id="Zm00001eb222520_T002">
    <property type="protein sequence ID" value="Zm00001eb222520_P002"/>
    <property type="gene ID" value="Zm00001eb222520"/>
</dbReference>
<dbReference type="PROSITE" id="PS50090">
    <property type="entry name" value="MYB_LIKE"/>
    <property type="match status" value="1"/>
</dbReference>
<protein>
    <recommendedName>
        <fullName evidence="7">Myb-like domain-containing protein</fullName>
    </recommendedName>
</protein>
<feature type="domain" description="HTH myb-type" evidence="4">
    <location>
        <begin position="113"/>
        <end position="171"/>
    </location>
</feature>
<dbReference type="SUPFAM" id="SSF46689">
    <property type="entry name" value="Homeodomain-like"/>
    <property type="match status" value="1"/>
</dbReference>
<evidence type="ECO:0000313" key="5">
    <source>
        <dbReference type="EnsemblPlants" id="Zm00001eb222520_P002"/>
    </source>
</evidence>